<dbReference type="Proteomes" id="UP000007264">
    <property type="component" value="Unassembled WGS sequence"/>
</dbReference>
<dbReference type="InterPro" id="IPR041800">
    <property type="entry name" value="ASCC2_CUE"/>
</dbReference>
<accession>I0YID3</accession>
<comment type="caution">
    <text evidence="3">The sequence shown here is derived from an EMBL/GenBank/DDBJ whole genome shotgun (WGS) entry which is preliminary data.</text>
</comment>
<evidence type="ECO:0000256" key="1">
    <source>
        <dbReference type="SAM" id="MobiDB-lite"/>
    </source>
</evidence>
<dbReference type="Gene3D" id="1.10.8.10">
    <property type="entry name" value="DNA helicase RuvA subunit, C-terminal domain"/>
    <property type="match status" value="1"/>
</dbReference>
<evidence type="ECO:0000313" key="3">
    <source>
        <dbReference type="EMBL" id="EIE18152.1"/>
    </source>
</evidence>
<feature type="region of interest" description="Disordered" evidence="1">
    <location>
        <begin position="158"/>
        <end position="189"/>
    </location>
</feature>
<proteinExistence type="predicted"/>
<dbReference type="PROSITE" id="PS51140">
    <property type="entry name" value="CUE"/>
    <property type="match status" value="1"/>
</dbReference>
<dbReference type="GO" id="GO:0043130">
    <property type="term" value="F:ubiquitin binding"/>
    <property type="evidence" value="ECO:0007669"/>
    <property type="project" value="InterPro"/>
</dbReference>
<reference evidence="3 4" key="1">
    <citation type="journal article" date="2012" name="Genome Biol.">
        <title>The genome of the polar eukaryotic microalga coccomyxa subellipsoidea reveals traits of cold adaptation.</title>
        <authorList>
            <person name="Blanc G."/>
            <person name="Agarkova I."/>
            <person name="Grimwood J."/>
            <person name="Kuo A."/>
            <person name="Brueggeman A."/>
            <person name="Dunigan D."/>
            <person name="Gurnon J."/>
            <person name="Ladunga I."/>
            <person name="Lindquist E."/>
            <person name="Lucas S."/>
            <person name="Pangilinan J."/>
            <person name="Proschold T."/>
            <person name="Salamov A."/>
            <person name="Schmutz J."/>
            <person name="Weeks D."/>
            <person name="Yamada T."/>
            <person name="Claverie J.M."/>
            <person name="Grigoriev I."/>
            <person name="Van Etten J."/>
            <person name="Lomsadze A."/>
            <person name="Borodovsky M."/>
        </authorList>
    </citation>
    <scope>NUCLEOTIDE SEQUENCE [LARGE SCALE GENOMIC DNA]</scope>
    <source>
        <strain evidence="3 4">C-169</strain>
    </source>
</reference>
<protein>
    <recommendedName>
        <fullName evidence="2">CUE domain-containing protein</fullName>
    </recommendedName>
</protein>
<feature type="domain" description="CUE" evidence="2">
    <location>
        <begin position="33"/>
        <end position="76"/>
    </location>
</feature>
<evidence type="ECO:0000313" key="4">
    <source>
        <dbReference type="Proteomes" id="UP000007264"/>
    </source>
</evidence>
<evidence type="ECO:0000259" key="2">
    <source>
        <dbReference type="PROSITE" id="PS51140"/>
    </source>
</evidence>
<dbReference type="AlphaFoldDB" id="I0YID3"/>
<dbReference type="SMART" id="SM00546">
    <property type="entry name" value="CUE"/>
    <property type="match status" value="1"/>
</dbReference>
<name>I0YID3_COCSC</name>
<dbReference type="PANTHER" id="PTHR21494">
    <property type="entry name" value="ACTIVATING SIGNAL COINTEGRATOR 1 COMPLEX SUBUNIT 2 ASC-1 COMPLEX SUBUNIT P100"/>
    <property type="match status" value="1"/>
</dbReference>
<dbReference type="Pfam" id="PF02845">
    <property type="entry name" value="CUE"/>
    <property type="match status" value="1"/>
</dbReference>
<dbReference type="InterPro" id="IPR052586">
    <property type="entry name" value="ASCC2"/>
</dbReference>
<dbReference type="KEGG" id="csl:COCSUDRAFT_60525"/>
<dbReference type="EMBL" id="AGSI01000026">
    <property type="protein sequence ID" value="EIE18152.1"/>
    <property type="molecule type" value="Genomic_DNA"/>
</dbReference>
<dbReference type="OrthoDB" id="515099at2759"/>
<dbReference type="PANTHER" id="PTHR21494:SF0">
    <property type="entry name" value="ACTIVATING SIGNAL COINTEGRATOR 1 COMPLEX SUBUNIT 2"/>
    <property type="match status" value="1"/>
</dbReference>
<organism evidence="3 4">
    <name type="scientific">Coccomyxa subellipsoidea (strain C-169)</name>
    <name type="common">Green microalga</name>
    <dbReference type="NCBI Taxonomy" id="574566"/>
    <lineage>
        <taxon>Eukaryota</taxon>
        <taxon>Viridiplantae</taxon>
        <taxon>Chlorophyta</taxon>
        <taxon>core chlorophytes</taxon>
        <taxon>Trebouxiophyceae</taxon>
        <taxon>Trebouxiophyceae incertae sedis</taxon>
        <taxon>Coccomyxaceae</taxon>
        <taxon>Coccomyxa</taxon>
        <taxon>Coccomyxa subellipsoidea</taxon>
    </lineage>
</organism>
<dbReference type="SUPFAM" id="SSF46934">
    <property type="entry name" value="UBA-like"/>
    <property type="match status" value="1"/>
</dbReference>
<dbReference type="CDD" id="cd14364">
    <property type="entry name" value="CUE_ASCC2"/>
    <property type="match status" value="1"/>
</dbReference>
<dbReference type="InterPro" id="IPR009060">
    <property type="entry name" value="UBA-like_sf"/>
</dbReference>
<keyword evidence="4" id="KW-1185">Reference proteome</keyword>
<dbReference type="RefSeq" id="XP_005642696.1">
    <property type="nucleotide sequence ID" value="XM_005642639.1"/>
</dbReference>
<dbReference type="InterPro" id="IPR003892">
    <property type="entry name" value="CUE"/>
</dbReference>
<gene>
    <name evidence="3" type="ORF">COCSUDRAFT_60525</name>
</gene>
<sequence>MAHQVTGDPRAQFLNFDTSREFSVQAATLSQEQLNESIELVKDVTPQYGDGFIEACLVACGGNVEQATNLLLEGKFPKSLKGLDPQLSRASGHAADRTTIETGDPRATWMGSTAKPEVSSNATVAQKAAKLSPDAHAAQAIAAIGDPRAAWLDTDTMPAQTSADSHAPPPQGHLSLNSQRCAGTALADG</sequence>
<dbReference type="GeneID" id="17036108"/>